<dbReference type="InterPro" id="IPR025943">
    <property type="entry name" value="Sigma_54_int_dom_ATP-bd_2"/>
</dbReference>
<dbReference type="PROSITE" id="PS50110">
    <property type="entry name" value="RESPONSE_REGULATORY"/>
    <property type="match status" value="1"/>
</dbReference>
<keyword evidence="8" id="KW-0804">Transcription</keyword>
<dbReference type="Proteomes" id="UP000199412">
    <property type="component" value="Unassembled WGS sequence"/>
</dbReference>
<keyword evidence="7" id="KW-0010">Activator</keyword>
<keyword evidence="4" id="KW-0902">Two-component regulatory system</keyword>
<dbReference type="CDD" id="cd00009">
    <property type="entry name" value="AAA"/>
    <property type="match status" value="1"/>
</dbReference>
<dbReference type="PROSITE" id="PS00676">
    <property type="entry name" value="SIGMA54_INTERACT_2"/>
    <property type="match status" value="1"/>
</dbReference>
<keyword evidence="14" id="KW-1185">Reference proteome</keyword>
<dbReference type="InterPro" id="IPR011006">
    <property type="entry name" value="CheY-like_superfamily"/>
</dbReference>
<dbReference type="InterPro" id="IPR009057">
    <property type="entry name" value="Homeodomain-like_sf"/>
</dbReference>
<evidence type="ECO:0000313" key="13">
    <source>
        <dbReference type="EMBL" id="SDD74105.1"/>
    </source>
</evidence>
<dbReference type="InterPro" id="IPR002078">
    <property type="entry name" value="Sigma_54_int"/>
</dbReference>
<dbReference type="CDD" id="cd17550">
    <property type="entry name" value="REC_NtrX-like"/>
    <property type="match status" value="1"/>
</dbReference>
<dbReference type="PROSITE" id="PS50045">
    <property type="entry name" value="SIGMA54_INTERACT_4"/>
    <property type="match status" value="1"/>
</dbReference>
<dbReference type="GO" id="GO:0000160">
    <property type="term" value="P:phosphorelay signal transduction system"/>
    <property type="evidence" value="ECO:0007669"/>
    <property type="project" value="UniProtKB-KW"/>
</dbReference>
<dbReference type="SUPFAM" id="SSF52540">
    <property type="entry name" value="P-loop containing nucleoside triphosphate hydrolases"/>
    <property type="match status" value="1"/>
</dbReference>
<feature type="domain" description="Sigma-54 factor interaction" evidence="11">
    <location>
        <begin position="142"/>
        <end position="371"/>
    </location>
</feature>
<evidence type="ECO:0000256" key="5">
    <source>
        <dbReference type="ARBA" id="ARBA00023015"/>
    </source>
</evidence>
<dbReference type="Gene3D" id="3.40.50.2300">
    <property type="match status" value="1"/>
</dbReference>
<dbReference type="InterPro" id="IPR001789">
    <property type="entry name" value="Sig_transdc_resp-reg_receiver"/>
</dbReference>
<dbReference type="Gene3D" id="1.10.8.60">
    <property type="match status" value="1"/>
</dbReference>
<evidence type="ECO:0000256" key="6">
    <source>
        <dbReference type="ARBA" id="ARBA00023125"/>
    </source>
</evidence>
<dbReference type="InterPro" id="IPR003593">
    <property type="entry name" value="AAA+_ATPase"/>
</dbReference>
<dbReference type="PANTHER" id="PTHR32071">
    <property type="entry name" value="TRANSCRIPTIONAL REGULATORY PROTEIN"/>
    <property type="match status" value="1"/>
</dbReference>
<reference evidence="13 14" key="1">
    <citation type="submission" date="2016-10" db="EMBL/GenBank/DDBJ databases">
        <authorList>
            <person name="de Groot N.N."/>
        </authorList>
    </citation>
    <scope>NUCLEOTIDE SEQUENCE [LARGE SCALE GENOMIC DNA]</scope>
    <source>
        <strain evidence="13 14">ATCC 700224</strain>
    </source>
</reference>
<dbReference type="InterPro" id="IPR002197">
    <property type="entry name" value="HTH_Fis"/>
</dbReference>
<dbReference type="GO" id="GO:0043565">
    <property type="term" value="F:sequence-specific DNA binding"/>
    <property type="evidence" value="ECO:0007669"/>
    <property type="project" value="InterPro"/>
</dbReference>
<dbReference type="FunFam" id="3.40.50.2300:FF:000018">
    <property type="entry name" value="DNA-binding transcriptional regulator NtrC"/>
    <property type="match status" value="1"/>
</dbReference>
<dbReference type="SMART" id="SM00448">
    <property type="entry name" value="REC"/>
    <property type="match status" value="1"/>
</dbReference>
<dbReference type="PRINTS" id="PR01590">
    <property type="entry name" value="HTHFIS"/>
</dbReference>
<dbReference type="Pfam" id="PF00072">
    <property type="entry name" value="Response_reg"/>
    <property type="match status" value="1"/>
</dbReference>
<dbReference type="SUPFAM" id="SSF46689">
    <property type="entry name" value="Homeodomain-like"/>
    <property type="match status" value="1"/>
</dbReference>
<gene>
    <name evidence="13" type="ORF">SAMN05421720_101397</name>
</gene>
<evidence type="ECO:0000313" key="14">
    <source>
        <dbReference type="Proteomes" id="UP000199412"/>
    </source>
</evidence>
<evidence type="ECO:0000256" key="8">
    <source>
        <dbReference type="ARBA" id="ARBA00023163"/>
    </source>
</evidence>
<evidence type="ECO:0000256" key="10">
    <source>
        <dbReference type="SAM" id="MobiDB-lite"/>
    </source>
</evidence>
<evidence type="ECO:0000256" key="9">
    <source>
        <dbReference type="PROSITE-ProRule" id="PRU00169"/>
    </source>
</evidence>
<keyword evidence="1 9" id="KW-0597">Phosphoprotein</keyword>
<feature type="modified residue" description="4-aspartylphosphate" evidence="9">
    <location>
        <position position="53"/>
    </location>
</feature>
<protein>
    <submittedName>
        <fullName evidence="13">Two-component system, NtrC family, nitrogen regulation response regulator NtrX</fullName>
    </submittedName>
</protein>
<accession>A0A1G6X9X7</accession>
<feature type="domain" description="Response regulatory" evidence="12">
    <location>
        <begin position="4"/>
        <end position="120"/>
    </location>
</feature>
<dbReference type="FunFam" id="1.10.10.60:FF:000165">
    <property type="entry name" value="Two-component system nitrogen regulation response regulator NtrX"/>
    <property type="match status" value="1"/>
</dbReference>
<dbReference type="AlphaFoldDB" id="A0A1G6X9X7"/>
<dbReference type="PANTHER" id="PTHR32071:SF17">
    <property type="entry name" value="TRANSCRIPTIONAL REGULATOR (NTRC FAMILY)"/>
    <property type="match status" value="1"/>
</dbReference>
<dbReference type="Pfam" id="PF02954">
    <property type="entry name" value="HTH_8"/>
    <property type="match status" value="1"/>
</dbReference>
<evidence type="ECO:0000256" key="7">
    <source>
        <dbReference type="ARBA" id="ARBA00023159"/>
    </source>
</evidence>
<dbReference type="GO" id="GO:0005524">
    <property type="term" value="F:ATP binding"/>
    <property type="evidence" value="ECO:0007669"/>
    <property type="project" value="UniProtKB-KW"/>
</dbReference>
<keyword evidence="6" id="KW-0238">DNA-binding</keyword>
<name>A0A1G6X9X7_9PROT</name>
<dbReference type="Gene3D" id="1.10.10.60">
    <property type="entry name" value="Homeodomain-like"/>
    <property type="match status" value="1"/>
</dbReference>
<dbReference type="InterPro" id="IPR058031">
    <property type="entry name" value="AAA_lid_NorR"/>
</dbReference>
<dbReference type="PROSITE" id="PS00688">
    <property type="entry name" value="SIGMA54_INTERACT_3"/>
    <property type="match status" value="1"/>
</dbReference>
<dbReference type="EMBL" id="FNAP01000001">
    <property type="protein sequence ID" value="SDD74105.1"/>
    <property type="molecule type" value="Genomic_DNA"/>
</dbReference>
<keyword evidence="5" id="KW-0805">Transcription regulation</keyword>
<dbReference type="RefSeq" id="WP_092781265.1">
    <property type="nucleotide sequence ID" value="NZ_FNAP01000001.1"/>
</dbReference>
<dbReference type="STRING" id="69960.SAMN05421720_101397"/>
<organism evidence="13 14">
    <name type="scientific">Rhodospira trueperi</name>
    <dbReference type="NCBI Taxonomy" id="69960"/>
    <lineage>
        <taxon>Bacteria</taxon>
        <taxon>Pseudomonadati</taxon>
        <taxon>Pseudomonadota</taxon>
        <taxon>Alphaproteobacteria</taxon>
        <taxon>Rhodospirillales</taxon>
        <taxon>Rhodospirillaceae</taxon>
        <taxon>Rhodospira</taxon>
    </lineage>
</organism>
<dbReference type="OrthoDB" id="9770562at2"/>
<dbReference type="Pfam" id="PF00158">
    <property type="entry name" value="Sigma54_activat"/>
    <property type="match status" value="1"/>
</dbReference>
<keyword evidence="2" id="KW-0547">Nucleotide-binding</keyword>
<feature type="compositionally biased region" description="Low complexity" evidence="10">
    <location>
        <begin position="465"/>
        <end position="490"/>
    </location>
</feature>
<dbReference type="InterPro" id="IPR027417">
    <property type="entry name" value="P-loop_NTPase"/>
</dbReference>
<proteinExistence type="predicted"/>
<dbReference type="Pfam" id="PF25601">
    <property type="entry name" value="AAA_lid_14"/>
    <property type="match status" value="1"/>
</dbReference>
<sequence>MAHDILIVDDESDIRMAVSGILEDEGYACRGATDSDNALRAIAERRPSLMILDIWLEGSRLDGLELLEQILRDHPHMPVLMISGHGTIETAVAAIKKGAYDFIEKPFKTDRLLLMVERAIEAFRLRQENAELRIRAGAQTELIGESPSIVQLRAAISKVAPTGSRVLISGPPGTGKEVAARMIHAHSRRADQPFVVVNCAAMHPDRMEPELFGTETGPDGSDGPRKVGMFEQANGGTLLLDEVADMPLETQGKLVRVLQEQTFEHVGGTRRISVDVRVIATSHRDIQEEIRRGLFREDLYYRLAVVPLKVPALVERRGDIPGLARFFMDTAARSAGIPPRPLGEDAVAALQSYDWPGNVRQLRNVIDWLLIMAPGDARDLIRADMLPNEISALTPDTLRLEKSSEIMTLPLREAREIFERDYLLAQVTRFGGNVSRTAEFVGMERSALHRKLKSLGVAGGGGAGTANAHQAGGGPAADAEAVAAARGSAS</sequence>
<evidence type="ECO:0000256" key="1">
    <source>
        <dbReference type="ARBA" id="ARBA00022553"/>
    </source>
</evidence>
<dbReference type="GO" id="GO:0006355">
    <property type="term" value="P:regulation of DNA-templated transcription"/>
    <property type="evidence" value="ECO:0007669"/>
    <property type="project" value="InterPro"/>
</dbReference>
<feature type="region of interest" description="Disordered" evidence="10">
    <location>
        <begin position="463"/>
        <end position="490"/>
    </location>
</feature>
<evidence type="ECO:0000256" key="4">
    <source>
        <dbReference type="ARBA" id="ARBA00023012"/>
    </source>
</evidence>
<dbReference type="FunFam" id="3.40.50.300:FF:000006">
    <property type="entry name" value="DNA-binding transcriptional regulator NtrC"/>
    <property type="match status" value="1"/>
</dbReference>
<keyword evidence="3" id="KW-0067">ATP-binding</keyword>
<evidence type="ECO:0000259" key="11">
    <source>
        <dbReference type="PROSITE" id="PS50045"/>
    </source>
</evidence>
<dbReference type="SUPFAM" id="SSF52172">
    <property type="entry name" value="CheY-like"/>
    <property type="match status" value="1"/>
</dbReference>
<dbReference type="InterPro" id="IPR025944">
    <property type="entry name" value="Sigma_54_int_dom_CS"/>
</dbReference>
<evidence type="ECO:0000256" key="3">
    <source>
        <dbReference type="ARBA" id="ARBA00022840"/>
    </source>
</evidence>
<dbReference type="Gene3D" id="3.40.50.300">
    <property type="entry name" value="P-loop containing nucleotide triphosphate hydrolases"/>
    <property type="match status" value="1"/>
</dbReference>
<dbReference type="SMART" id="SM00382">
    <property type="entry name" value="AAA"/>
    <property type="match status" value="1"/>
</dbReference>
<evidence type="ECO:0000256" key="2">
    <source>
        <dbReference type="ARBA" id="ARBA00022741"/>
    </source>
</evidence>
<evidence type="ECO:0000259" key="12">
    <source>
        <dbReference type="PROSITE" id="PS50110"/>
    </source>
</evidence>